<dbReference type="GeneID" id="102215536"/>
<evidence type="ECO:0000313" key="4">
    <source>
        <dbReference type="RefSeq" id="XP_005755013.1"/>
    </source>
</evidence>
<keyword evidence="3" id="KW-1185">Reference proteome</keyword>
<feature type="chain" id="PRO_5041326248" evidence="2">
    <location>
        <begin position="17"/>
        <end position="241"/>
    </location>
</feature>
<name>A0A9Y3SA49_9CICH</name>
<evidence type="ECO:0000313" key="3">
    <source>
        <dbReference type="Proteomes" id="UP000695023"/>
    </source>
</evidence>
<gene>
    <name evidence="4" type="primary">LOC102215536</name>
</gene>
<protein>
    <submittedName>
        <fullName evidence="4">Uncharacterized protein LOC102215536 isoform X1</fullName>
    </submittedName>
</protein>
<feature type="signal peptide" evidence="2">
    <location>
        <begin position="1"/>
        <end position="16"/>
    </location>
</feature>
<keyword evidence="1" id="KW-0812">Transmembrane</keyword>
<organism evidence="3 4">
    <name type="scientific">Pundamilia nyererei</name>
    <dbReference type="NCBI Taxonomy" id="303518"/>
    <lineage>
        <taxon>Eukaryota</taxon>
        <taxon>Metazoa</taxon>
        <taxon>Chordata</taxon>
        <taxon>Craniata</taxon>
        <taxon>Vertebrata</taxon>
        <taxon>Euteleostomi</taxon>
        <taxon>Actinopterygii</taxon>
        <taxon>Neopterygii</taxon>
        <taxon>Teleostei</taxon>
        <taxon>Neoteleostei</taxon>
        <taxon>Acanthomorphata</taxon>
        <taxon>Ovalentaria</taxon>
        <taxon>Cichlomorphae</taxon>
        <taxon>Cichliformes</taxon>
        <taxon>Cichlidae</taxon>
        <taxon>African cichlids</taxon>
        <taxon>Pseudocrenilabrinae</taxon>
        <taxon>Haplochromini</taxon>
        <taxon>Pundamilia</taxon>
    </lineage>
</organism>
<dbReference type="Proteomes" id="UP000695023">
    <property type="component" value="Unplaced"/>
</dbReference>
<dbReference type="SUPFAM" id="SSF48726">
    <property type="entry name" value="Immunoglobulin"/>
    <property type="match status" value="1"/>
</dbReference>
<dbReference type="InterPro" id="IPR013783">
    <property type="entry name" value="Ig-like_fold"/>
</dbReference>
<dbReference type="AlphaFoldDB" id="A0A9Y3SA49"/>
<reference evidence="4" key="1">
    <citation type="submission" date="2025-08" db="UniProtKB">
        <authorList>
            <consortium name="RefSeq"/>
        </authorList>
    </citation>
    <scope>IDENTIFICATION</scope>
</reference>
<accession>A0A9Y3SA49</accession>
<keyword evidence="1" id="KW-0472">Membrane</keyword>
<dbReference type="InterPro" id="IPR036179">
    <property type="entry name" value="Ig-like_dom_sf"/>
</dbReference>
<evidence type="ECO:0000256" key="2">
    <source>
        <dbReference type="SAM" id="SignalP"/>
    </source>
</evidence>
<evidence type="ECO:0000256" key="1">
    <source>
        <dbReference type="SAM" id="Phobius"/>
    </source>
</evidence>
<keyword evidence="2" id="KW-0732">Signal</keyword>
<keyword evidence="1" id="KW-1133">Transmembrane helix</keyword>
<dbReference type="Gene3D" id="2.60.40.10">
    <property type="entry name" value="Immunoglobulins"/>
    <property type="match status" value="1"/>
</dbReference>
<dbReference type="RefSeq" id="XP_005755013.1">
    <property type="nucleotide sequence ID" value="XM_005754956.1"/>
</dbReference>
<feature type="transmembrane region" description="Helical" evidence="1">
    <location>
        <begin position="210"/>
        <end position="232"/>
    </location>
</feature>
<sequence length="241" mass="26887">MIRILLFLGLASSVWTFVLKRTATVFEAKEDDNITIRLDSQLQADVSLADVMCVFHSDVTKILFKMIRGVEDSESQHEQFAGRVQTDRDALRGGRIRLHLSRVTAEDSGSYRCDVAADYDDSLKRWRLETNENFVLSVGRTSDGNSTYVLLRPLIFGLPKGFASLHMIARKIKVDDKNKVLIAGDTEVNSGLPLKDGGPKAAEERACHEIISLFVLMAFLNVATAGVVVLFIRGLCNLLRW</sequence>
<proteinExistence type="predicted"/>